<keyword evidence="8" id="KW-1185">Reference proteome</keyword>
<evidence type="ECO:0000256" key="5">
    <source>
        <dbReference type="SAM" id="Phobius"/>
    </source>
</evidence>
<evidence type="ECO:0000313" key="7">
    <source>
        <dbReference type="EMBL" id="GIY23049.1"/>
    </source>
</evidence>
<keyword evidence="7" id="KW-0675">Receptor</keyword>
<dbReference type="GO" id="GO:0009755">
    <property type="term" value="P:hormone-mediated signaling pathway"/>
    <property type="evidence" value="ECO:0007669"/>
    <property type="project" value="TreeGrafter"/>
</dbReference>
<dbReference type="Proteomes" id="UP001054945">
    <property type="component" value="Unassembled WGS sequence"/>
</dbReference>
<evidence type="ECO:0000256" key="1">
    <source>
        <dbReference type="ARBA" id="ARBA00004370"/>
    </source>
</evidence>
<accession>A0AAV4RQU9</accession>
<feature type="transmembrane region" description="Helical" evidence="5">
    <location>
        <begin position="20"/>
        <end position="43"/>
    </location>
</feature>
<dbReference type="GO" id="GO:0008528">
    <property type="term" value="F:G protein-coupled peptide receptor activity"/>
    <property type="evidence" value="ECO:0007669"/>
    <property type="project" value="TreeGrafter"/>
</dbReference>
<dbReference type="GO" id="GO:0005886">
    <property type="term" value="C:plasma membrane"/>
    <property type="evidence" value="ECO:0007669"/>
    <property type="project" value="TreeGrafter"/>
</dbReference>
<dbReference type="PROSITE" id="PS50262">
    <property type="entry name" value="G_PROTEIN_RECEP_F1_2"/>
    <property type="match status" value="1"/>
</dbReference>
<keyword evidence="4 5" id="KW-0472">Membrane</keyword>
<dbReference type="InterPro" id="IPR017452">
    <property type="entry name" value="GPCR_Rhodpsn_7TM"/>
</dbReference>
<dbReference type="EMBL" id="BPLR01008227">
    <property type="protein sequence ID" value="GIY23049.1"/>
    <property type="molecule type" value="Genomic_DNA"/>
</dbReference>
<dbReference type="AlphaFoldDB" id="A0AAV4RQU9"/>
<evidence type="ECO:0000256" key="4">
    <source>
        <dbReference type="ARBA" id="ARBA00023136"/>
    </source>
</evidence>
<evidence type="ECO:0000259" key="6">
    <source>
        <dbReference type="PROSITE" id="PS50262"/>
    </source>
</evidence>
<comment type="caution">
    <text evidence="7">The sequence shown here is derived from an EMBL/GenBank/DDBJ whole genome shotgun (WGS) entry which is preliminary data.</text>
</comment>
<sequence>MSRLMSRQSMSDKIGRQMALIVLTNSMCWFPIIVMGLLAMSGVNITGEAYSWTAIFVLPLNSATNPLIYTISSLHFQSRLLSRFGLTGKDGKGSYVSKLTSSQRGIEKSKRMMMREQQFQTFQAAPWLHSQSYALGGIDVNAVFVSEASDGSDDVYVYVPDFNAYKITSSPISGMPDDTAVDMEEFGLLVKKMLRVYHVVSRSNDPMQGTAC</sequence>
<dbReference type="SUPFAM" id="SSF81321">
    <property type="entry name" value="Family A G protein-coupled receptor-like"/>
    <property type="match status" value="1"/>
</dbReference>
<dbReference type="PANTHER" id="PTHR24372:SF77">
    <property type="entry name" value="G-PROTEIN COUPLED RECEPTORS FAMILY 1 PROFILE DOMAIN-CONTAINING PROTEIN"/>
    <property type="match status" value="1"/>
</dbReference>
<evidence type="ECO:0000313" key="8">
    <source>
        <dbReference type="Proteomes" id="UP001054945"/>
    </source>
</evidence>
<feature type="transmembrane region" description="Helical" evidence="5">
    <location>
        <begin position="49"/>
        <end position="71"/>
    </location>
</feature>
<gene>
    <name evidence="7" type="primary">X975_13669</name>
    <name evidence="7" type="ORF">CEXT_678701</name>
</gene>
<proteinExistence type="predicted"/>
<reference evidence="7 8" key="1">
    <citation type="submission" date="2021-06" db="EMBL/GenBank/DDBJ databases">
        <title>Caerostris extrusa draft genome.</title>
        <authorList>
            <person name="Kono N."/>
            <person name="Arakawa K."/>
        </authorList>
    </citation>
    <scope>NUCLEOTIDE SEQUENCE [LARGE SCALE GENOMIC DNA]</scope>
</reference>
<feature type="domain" description="G-protein coupled receptors family 1 profile" evidence="6">
    <location>
        <begin position="1"/>
        <end position="69"/>
    </location>
</feature>
<dbReference type="GO" id="GO:0007189">
    <property type="term" value="P:adenylate cyclase-activating G protein-coupled receptor signaling pathway"/>
    <property type="evidence" value="ECO:0007669"/>
    <property type="project" value="TreeGrafter"/>
</dbReference>
<protein>
    <submittedName>
        <fullName evidence="7">G-protein coupled receptor GRL101</fullName>
    </submittedName>
</protein>
<name>A0AAV4RQU9_CAEEX</name>
<evidence type="ECO:0000256" key="3">
    <source>
        <dbReference type="ARBA" id="ARBA00022989"/>
    </source>
</evidence>
<keyword evidence="2 5" id="KW-0812">Transmembrane</keyword>
<dbReference type="Gene3D" id="1.20.1070.10">
    <property type="entry name" value="Rhodopsin 7-helix transmembrane proteins"/>
    <property type="match status" value="1"/>
</dbReference>
<comment type="subcellular location">
    <subcellularLocation>
        <location evidence="1">Membrane</location>
    </subcellularLocation>
</comment>
<evidence type="ECO:0000256" key="2">
    <source>
        <dbReference type="ARBA" id="ARBA00022692"/>
    </source>
</evidence>
<keyword evidence="3 5" id="KW-1133">Transmembrane helix</keyword>
<organism evidence="7 8">
    <name type="scientific">Caerostris extrusa</name>
    <name type="common">Bark spider</name>
    <name type="synonym">Caerostris bankana</name>
    <dbReference type="NCBI Taxonomy" id="172846"/>
    <lineage>
        <taxon>Eukaryota</taxon>
        <taxon>Metazoa</taxon>
        <taxon>Ecdysozoa</taxon>
        <taxon>Arthropoda</taxon>
        <taxon>Chelicerata</taxon>
        <taxon>Arachnida</taxon>
        <taxon>Araneae</taxon>
        <taxon>Araneomorphae</taxon>
        <taxon>Entelegynae</taxon>
        <taxon>Araneoidea</taxon>
        <taxon>Araneidae</taxon>
        <taxon>Caerostris</taxon>
    </lineage>
</organism>
<dbReference type="PANTHER" id="PTHR24372">
    <property type="entry name" value="GLYCOPROTEIN HORMONE RECEPTOR"/>
    <property type="match status" value="1"/>
</dbReference>